<feature type="region of interest" description="Disordered" evidence="4">
    <location>
        <begin position="359"/>
        <end position="464"/>
    </location>
</feature>
<evidence type="ECO:0000313" key="6">
    <source>
        <dbReference type="Proteomes" id="UP000494256"/>
    </source>
</evidence>
<feature type="compositionally biased region" description="Basic residues" evidence="4">
    <location>
        <begin position="25"/>
        <end position="37"/>
    </location>
</feature>
<dbReference type="EMBL" id="CADEBD010000353">
    <property type="protein sequence ID" value="CAB3251169.1"/>
    <property type="molecule type" value="Genomic_DNA"/>
</dbReference>
<feature type="region of interest" description="Disordered" evidence="4">
    <location>
        <begin position="152"/>
        <end position="227"/>
    </location>
</feature>
<feature type="region of interest" description="Disordered" evidence="4">
    <location>
        <begin position="1148"/>
        <end position="1205"/>
    </location>
</feature>
<dbReference type="GO" id="GO:0006355">
    <property type="term" value="P:regulation of DNA-templated transcription"/>
    <property type="evidence" value="ECO:0007669"/>
    <property type="project" value="TreeGrafter"/>
</dbReference>
<feature type="compositionally biased region" description="Basic and acidic residues" evidence="4">
    <location>
        <begin position="417"/>
        <end position="430"/>
    </location>
</feature>
<keyword evidence="2" id="KW-0804">Transcription</keyword>
<feature type="compositionally biased region" description="Acidic residues" evidence="4">
    <location>
        <begin position="158"/>
        <end position="167"/>
    </location>
</feature>
<keyword evidence="3" id="KW-0539">Nucleus</keyword>
<gene>
    <name evidence="5" type="ORF">APLA_LOCUS13552</name>
</gene>
<evidence type="ECO:0000256" key="2">
    <source>
        <dbReference type="ARBA" id="ARBA00023163"/>
    </source>
</evidence>
<dbReference type="GO" id="GO:0005634">
    <property type="term" value="C:nucleus"/>
    <property type="evidence" value="ECO:0007669"/>
    <property type="project" value="TreeGrafter"/>
</dbReference>
<evidence type="ECO:0000256" key="1">
    <source>
        <dbReference type="ARBA" id="ARBA00023015"/>
    </source>
</evidence>
<organism evidence="5 6">
    <name type="scientific">Arctia plantaginis</name>
    <name type="common">Wood tiger moth</name>
    <name type="synonym">Phalaena plantaginis</name>
    <dbReference type="NCBI Taxonomy" id="874455"/>
    <lineage>
        <taxon>Eukaryota</taxon>
        <taxon>Metazoa</taxon>
        <taxon>Ecdysozoa</taxon>
        <taxon>Arthropoda</taxon>
        <taxon>Hexapoda</taxon>
        <taxon>Insecta</taxon>
        <taxon>Pterygota</taxon>
        <taxon>Neoptera</taxon>
        <taxon>Endopterygota</taxon>
        <taxon>Lepidoptera</taxon>
        <taxon>Glossata</taxon>
        <taxon>Ditrysia</taxon>
        <taxon>Noctuoidea</taxon>
        <taxon>Erebidae</taxon>
        <taxon>Arctiinae</taxon>
        <taxon>Arctia</taxon>
    </lineage>
</organism>
<proteinExistence type="predicted"/>
<dbReference type="OrthoDB" id="7486164at2759"/>
<reference evidence="5 6" key="1">
    <citation type="submission" date="2020-04" db="EMBL/GenBank/DDBJ databases">
        <authorList>
            <person name="Wallbank WR R."/>
            <person name="Pardo Diaz C."/>
            <person name="Kozak K."/>
            <person name="Martin S."/>
            <person name="Jiggins C."/>
            <person name="Moest M."/>
            <person name="Warren A I."/>
            <person name="Byers J.R.P. K."/>
            <person name="Montejo-Kovacevich G."/>
            <person name="Yen C E."/>
        </authorList>
    </citation>
    <scope>NUCLEOTIDE SEQUENCE [LARGE SCALE GENOMIC DNA]</scope>
</reference>
<evidence type="ECO:0000256" key="4">
    <source>
        <dbReference type="SAM" id="MobiDB-lite"/>
    </source>
</evidence>
<dbReference type="PANTHER" id="PTHR16088:SF3">
    <property type="entry name" value="GON-4-LIKE PROTEIN"/>
    <property type="match status" value="1"/>
</dbReference>
<protein>
    <recommendedName>
        <fullName evidence="7">GON-4-like protein</fullName>
    </recommendedName>
</protein>
<name>A0A8S1AZP6_ARCPL</name>
<accession>A0A8S1AZP6</accession>
<dbReference type="Proteomes" id="UP000494256">
    <property type="component" value="Unassembled WGS sequence"/>
</dbReference>
<dbReference type="PANTHER" id="PTHR16088">
    <property type="entry name" value="YY1 ASSOCIATED PROTEIN-RELATED"/>
    <property type="match status" value="1"/>
</dbReference>
<evidence type="ECO:0000313" key="5">
    <source>
        <dbReference type="EMBL" id="CAB3251169.1"/>
    </source>
</evidence>
<evidence type="ECO:0008006" key="7">
    <source>
        <dbReference type="Google" id="ProtNLM"/>
    </source>
</evidence>
<feature type="region of interest" description="Disordered" evidence="4">
    <location>
        <begin position="1"/>
        <end position="48"/>
    </location>
</feature>
<feature type="compositionally biased region" description="Basic and acidic residues" evidence="4">
    <location>
        <begin position="359"/>
        <end position="382"/>
    </location>
</feature>
<dbReference type="GO" id="GO:0003712">
    <property type="term" value="F:transcription coregulator activity"/>
    <property type="evidence" value="ECO:0007669"/>
    <property type="project" value="TreeGrafter"/>
</dbReference>
<evidence type="ECO:0000256" key="3">
    <source>
        <dbReference type="ARBA" id="ARBA00023242"/>
    </source>
</evidence>
<feature type="region of interest" description="Disordered" evidence="4">
    <location>
        <begin position="283"/>
        <end position="313"/>
    </location>
</feature>
<comment type="caution">
    <text evidence="5">The sequence shown here is derived from an EMBL/GenBank/DDBJ whole genome shotgun (WGS) entry which is preliminary data.</text>
</comment>
<feature type="compositionally biased region" description="Polar residues" evidence="4">
    <location>
        <begin position="1"/>
        <end position="10"/>
    </location>
</feature>
<keyword evidence="1" id="KW-0805">Transcription regulation</keyword>
<dbReference type="InterPro" id="IPR052435">
    <property type="entry name" value="YY1-Transcr_Regul"/>
</dbReference>
<sequence length="1336" mass="152366">MDKNPNCNKTDNNEMESLKESSTKIKNKNRGKKRKRRPSDSSSEYEEVLPENALEIENNLHASAVKNNLDEISVRKILKKVVTNDHVLALVKLREEEEDSGPEESSLRPKLTRAKVKELMKVSPKAAPWNLENLELTPIKHIPVKTRPEVKALIAQELPDDEDDEEYEPTHDDIPSDDDQGLESCSDVDSQPRTPATPKSLHSASPKVVKDGPFKVPQEVSTPTRRKLNLEEDATIALRTRSKLSLSATSIEHIESTFVPPDDLPMPAVDDLWNEFLSECLNPASTSKHEDDDETDPEYNVAADPDAHDEDEEALGNSLIKISKKELNDLVTELFNIIPETATDDELLADNLAGDVLTEHNQTETSNRWEGKQEPVSDEEQRQSFSDRITFEKRGYTRRLSMGKTEPSDPPQEEEEVRNGIAEREQENTSRARKTPRSVDVAIEEREDEEEREPDGTQGAPPSLLRRYLSKARTERVTIKVDEGVTVLPEQIAILQQQLRQHIQLATSNYLQLYIHPEHWRMAPPFKEYLETLSKLGQSNPKSVVNVCNLKPALELANTWEKTVSVNTPENKQMVEFIMKESERCRRRFSHKSLYTGEFHDTFMAVVANSPVFLYPYLLPPMPFRSDNCKRYAYTRSEDELIALGLDQFCDYVRSNPSIFKLPPTVHPRQRQGLTVTLQLVMKYMFPWIPYKGMLAHIQFVRKSATASENPICNFFKNNIITPVKHKLLPFNPKLTLYEQPEHEVPRIWVRYLSKTSKRFRNHLLRRTNVTGLAPVGVEVQLGETVTQPEKAPLPIDFTKEIASNRINLLPKVTQPALTDKFDIQIANTVANNNQAPICNLYKLVETSTAAYLMPMSYVTVTVNSNNGPITTPAVLTPVVPTNAPESSKADVIHENLGNKEHCSCCILLRKICKVKQTVITDYFRRNKPSVTCYCKDIKYPKISNRLKILVSNYKNSSTSALEFLDAKLKRLKKKDNANDADVTNEDNAFHMNDYAFVTSFHLKLLTRMTAARDTLIKRRVQTIISKFNPNVDDPVVLTKKLSEAFRAELIDMYKEFLCFLTSEQADIIEAFRDYFVRNCVQDLLERIEKQVASATVRLNLLKKLHHIFFNNLLTACQICTSLLSALDGYPELAQYVFSLFPHRKKTRSDLKEPSTNKSGNEKQAQATLDPDPDDTVCDQSHGTMDYEADHSASEEEDNERTNLTCEDENNQPRILKSEITTPGNEIQSGNTDQRDFINNMQQDSCDSSNASMTIVFDEDSVKPEAIEWKREEDKLILEVLKEHVTPEERKDKTIIEMLNEKHIIDMIADSLTDKSKTEVTSRVLYLLEMLVLSEK</sequence>
<feature type="compositionally biased region" description="Polar residues" evidence="4">
    <location>
        <begin position="1156"/>
        <end position="1167"/>
    </location>
</feature>